<protein>
    <recommendedName>
        <fullName evidence="3">Type VI secretion system protein ImpG</fullName>
    </recommendedName>
</protein>
<dbReference type="AlphaFoldDB" id="A0A508TPF8"/>
<dbReference type="PANTHER" id="PTHR35370:SF1">
    <property type="entry name" value="TYPE VI SECRETION SYSTEM COMPONENT TSSF1"/>
    <property type="match status" value="1"/>
</dbReference>
<dbReference type="RefSeq" id="WP_139863079.1">
    <property type="nucleotide sequence ID" value="NZ_CAADFC020000028.1"/>
</dbReference>
<name>A0A508TPF8_9BRAD</name>
<dbReference type="PANTHER" id="PTHR35370">
    <property type="entry name" value="CYTOPLASMIC PROTEIN-RELATED-RELATED"/>
    <property type="match status" value="1"/>
</dbReference>
<gene>
    <name evidence="1" type="ORF">CI1B_63820</name>
</gene>
<sequence>MDREFLDLYNRELQLLNEQAREFAGEYPGIAERLGGLLDDRIDPMIGGLLEGAAFLAARVQLKLKHEFPEFTNNLLEQLAPHYLAPTPSMMLTKVIPMFGDKALRDGRAIGRGAYLDATFRQLDRQIACRYRLCSDIVVWPFELTGAEYFPSPAPLQALGLAVGAEGLAGMRLTLTHRTTPRLEDEPPDAEGIHKDEMQFAGCGTSNLPFYFIGPEADSIALYEQLFAHCKGIYFRCLDEFGDPVIHRASANCLEQIGFERDERLFPNDHRLFEGFDLLREYFMFPRKFLGCNLTALREVLPLLKAKTVDILFVFGEVNARLTAAIRPEMFAMYAAPAINLFEKTTDRIALKSNQHEYHVIPDRSHYLDFEPHRLLDVYAHFPGGQDKIPVQPLYAASLDGSQHAAGLHYTTRRLPRRRTVEEKRTGLSSDYVGTDMFISLSEPNVDDKQASVAELSVRALCSNRHLTEHLPIGVGGADFRLLDDFSLDLVCVAGPTPPREPVVAQLRSRSETAHTGTVTWRLVNLLSTNHLGLVERGAGRNAQALRETLAMFADMADSITERRIRGVRDVDSRPIVRRIRERTGIGVARGIEISVTIDERPFEGAGIFLLGAVLDRFFAEYSGFNHFTQTVVRSVERGEVMRWPPRMGKRRSL</sequence>
<evidence type="ECO:0000313" key="2">
    <source>
        <dbReference type="Proteomes" id="UP000328092"/>
    </source>
</evidence>
<comment type="caution">
    <text evidence="1">The sequence shown here is derived from an EMBL/GenBank/DDBJ whole genome shotgun (WGS) entry which is preliminary data.</text>
</comment>
<organism evidence="1 2">
    <name type="scientific">Bradyrhizobium ivorense</name>
    <dbReference type="NCBI Taxonomy" id="2511166"/>
    <lineage>
        <taxon>Bacteria</taxon>
        <taxon>Pseudomonadati</taxon>
        <taxon>Pseudomonadota</taxon>
        <taxon>Alphaproteobacteria</taxon>
        <taxon>Hyphomicrobiales</taxon>
        <taxon>Nitrobacteraceae</taxon>
        <taxon>Bradyrhizobium</taxon>
    </lineage>
</organism>
<dbReference type="InterPro" id="IPR010272">
    <property type="entry name" value="T6SS_TssF"/>
</dbReference>
<dbReference type="EMBL" id="CAADFC020000028">
    <property type="protein sequence ID" value="VIO76377.1"/>
    <property type="molecule type" value="Genomic_DNA"/>
</dbReference>
<reference evidence="1" key="1">
    <citation type="submission" date="2019-02" db="EMBL/GenBank/DDBJ databases">
        <authorList>
            <person name="Pothier F.J."/>
        </authorList>
    </citation>
    <scope>NUCLEOTIDE SEQUENCE</scope>
    <source>
        <strain evidence="1">CI-1B</strain>
    </source>
</reference>
<dbReference type="Pfam" id="PF05947">
    <property type="entry name" value="T6SS_TssF"/>
    <property type="match status" value="1"/>
</dbReference>
<accession>A0A508TPF8</accession>
<dbReference type="Proteomes" id="UP000328092">
    <property type="component" value="Unassembled WGS sequence"/>
</dbReference>
<dbReference type="OrthoDB" id="9763676at2"/>
<proteinExistence type="predicted"/>
<evidence type="ECO:0000313" key="1">
    <source>
        <dbReference type="EMBL" id="VIO76377.1"/>
    </source>
</evidence>
<dbReference type="NCBIfam" id="TIGR03359">
    <property type="entry name" value="VI_chp_6"/>
    <property type="match status" value="1"/>
</dbReference>
<keyword evidence="2" id="KW-1185">Reference proteome</keyword>
<evidence type="ECO:0008006" key="3">
    <source>
        <dbReference type="Google" id="ProtNLM"/>
    </source>
</evidence>
<dbReference type="PIRSF" id="PIRSF028304">
    <property type="entry name" value="UCP028304"/>
    <property type="match status" value="1"/>
</dbReference>